<name>A0A1S8CUM9_9GAMM</name>
<feature type="domain" description="Histidine kinase" evidence="5">
    <location>
        <begin position="330"/>
        <end position="535"/>
    </location>
</feature>
<evidence type="ECO:0000256" key="4">
    <source>
        <dbReference type="SAM" id="Phobius"/>
    </source>
</evidence>
<dbReference type="InterPro" id="IPR036890">
    <property type="entry name" value="HATPase_C_sf"/>
</dbReference>
<dbReference type="InterPro" id="IPR005467">
    <property type="entry name" value="His_kinase_dom"/>
</dbReference>
<dbReference type="PRINTS" id="PR00344">
    <property type="entry name" value="BCTRLSENSOR"/>
</dbReference>
<comment type="caution">
    <text evidence="6">The sequence shown here is derived from an EMBL/GenBank/DDBJ whole genome shotgun (WGS) entry which is preliminary data.</text>
</comment>
<dbReference type="Gene3D" id="3.30.450.20">
    <property type="entry name" value="PAS domain"/>
    <property type="match status" value="1"/>
</dbReference>
<organism evidence="6 7">
    <name type="scientific">Alkanindiges hydrocarboniclasticus</name>
    <dbReference type="NCBI Taxonomy" id="1907941"/>
    <lineage>
        <taxon>Bacteria</taxon>
        <taxon>Pseudomonadati</taxon>
        <taxon>Pseudomonadota</taxon>
        <taxon>Gammaproteobacteria</taxon>
        <taxon>Moraxellales</taxon>
        <taxon>Moraxellaceae</taxon>
        <taxon>Alkanindiges</taxon>
    </lineage>
</organism>
<dbReference type="AlphaFoldDB" id="A0A1S8CUM9"/>
<dbReference type="SMART" id="SM00387">
    <property type="entry name" value="HATPase_c"/>
    <property type="match status" value="1"/>
</dbReference>
<dbReference type="PROSITE" id="PS50109">
    <property type="entry name" value="HIS_KIN"/>
    <property type="match status" value="1"/>
</dbReference>
<feature type="transmembrane region" description="Helical" evidence="4">
    <location>
        <begin position="162"/>
        <end position="182"/>
    </location>
</feature>
<sequence length="538" mass="60598">MFKIKRLFSAVQQPYDSNILYRLVLIYSGYRLALSFFLIALFLITLNNPVVGGSAPYLYLNALAGYAFVTLMSYVSLRHWPYQLDNQITFMLVVDVCALTLMLYANGGPSLQMSMLYMVVVMAANILLPAVRALMIALFAAITVIYQQFFYSLAQDADIRGISGAALLASSFIGISLFGQLITQRLRLVERLAHERSREINQLQAINQQIVEQIETGLLVLDENHNILLINKAAQQLAFSLSLPIADMMNQPLGRINSQLGEYIQQGLDQQQYEFLLKPQGKNQDLNIQLTRLNHDDKSSHVLVIMQSLQRLNQQVQQLKLASLGQLTASIAHEIRNPLAAISQASELMAESKLDDTDQELLAMIQRQTRRLDLIIENILQMSRRKPVSPQKIPLGQWIAEMINDNVPQLKPYIQIQVQDCLSVWFDPLQLQHILVNLLQNAVHHSKKLHEQPVIRLLASHNEQQHVVLDVMDSGPGLSASAIKTLFEPFFTTEPNGTGLGLYLSKAFCEANDAQLLYVPQTRGACFRIVFRSPTKSC</sequence>
<dbReference type="Pfam" id="PF25323">
    <property type="entry name" value="6TM_PilS"/>
    <property type="match status" value="1"/>
</dbReference>
<feature type="transmembrane region" description="Helical" evidence="4">
    <location>
        <begin position="88"/>
        <end position="105"/>
    </location>
</feature>
<evidence type="ECO:0000313" key="7">
    <source>
        <dbReference type="Proteomes" id="UP000192132"/>
    </source>
</evidence>
<dbReference type="PANTHER" id="PTHR43065:SF52">
    <property type="entry name" value="SENSOR PROTEIN KINASE PILS"/>
    <property type="match status" value="1"/>
</dbReference>
<dbReference type="PANTHER" id="PTHR43065">
    <property type="entry name" value="SENSOR HISTIDINE KINASE"/>
    <property type="match status" value="1"/>
</dbReference>
<protein>
    <recommendedName>
        <fullName evidence="2">histidine kinase</fullName>
        <ecNumber evidence="2">2.7.13.3</ecNumber>
    </recommendedName>
</protein>
<keyword evidence="4" id="KW-0472">Membrane</keyword>
<dbReference type="SMART" id="SM00388">
    <property type="entry name" value="HisKA"/>
    <property type="match status" value="1"/>
</dbReference>
<gene>
    <name evidence="6" type="ORF">BKE30_11540</name>
</gene>
<dbReference type="InterPro" id="IPR003661">
    <property type="entry name" value="HisK_dim/P_dom"/>
</dbReference>
<dbReference type="CDD" id="cd00130">
    <property type="entry name" value="PAS"/>
    <property type="match status" value="1"/>
</dbReference>
<dbReference type="OrthoDB" id="9815750at2"/>
<dbReference type="EC" id="2.7.13.3" evidence="2"/>
<dbReference type="InterPro" id="IPR004358">
    <property type="entry name" value="Sig_transdc_His_kin-like_C"/>
</dbReference>
<feature type="transmembrane region" description="Helical" evidence="4">
    <location>
        <begin position="20"/>
        <end position="45"/>
    </location>
</feature>
<dbReference type="SUPFAM" id="SSF55874">
    <property type="entry name" value="ATPase domain of HSP90 chaperone/DNA topoisomerase II/histidine kinase"/>
    <property type="match status" value="1"/>
</dbReference>
<accession>A0A1S8CUM9</accession>
<dbReference type="EMBL" id="MLCN01000029">
    <property type="protein sequence ID" value="ONG38785.1"/>
    <property type="molecule type" value="Genomic_DNA"/>
</dbReference>
<dbReference type="Proteomes" id="UP000192132">
    <property type="component" value="Unassembled WGS sequence"/>
</dbReference>
<dbReference type="Pfam" id="PF00512">
    <property type="entry name" value="HisKA"/>
    <property type="match status" value="1"/>
</dbReference>
<keyword evidence="4" id="KW-1133">Transmembrane helix</keyword>
<dbReference type="STRING" id="1907941.BKE30_11540"/>
<proteinExistence type="predicted"/>
<dbReference type="Pfam" id="PF02518">
    <property type="entry name" value="HATPase_c"/>
    <property type="match status" value="1"/>
</dbReference>
<evidence type="ECO:0000313" key="6">
    <source>
        <dbReference type="EMBL" id="ONG38785.1"/>
    </source>
</evidence>
<keyword evidence="3" id="KW-0597">Phosphoprotein</keyword>
<evidence type="ECO:0000259" key="5">
    <source>
        <dbReference type="PROSITE" id="PS50109"/>
    </source>
</evidence>
<dbReference type="InterPro" id="IPR036097">
    <property type="entry name" value="HisK_dim/P_sf"/>
</dbReference>
<dbReference type="InterPro" id="IPR003594">
    <property type="entry name" value="HATPase_dom"/>
</dbReference>
<dbReference type="Gene3D" id="3.30.565.10">
    <property type="entry name" value="Histidine kinase-like ATPase, C-terminal domain"/>
    <property type="match status" value="1"/>
</dbReference>
<reference evidence="6 7" key="1">
    <citation type="submission" date="2016-10" db="EMBL/GenBank/DDBJ databases">
        <title>Draft Genome sequence of Alkanindiges sp. strain H1.</title>
        <authorList>
            <person name="Subhash Y."/>
            <person name="Lee S."/>
        </authorList>
    </citation>
    <scope>NUCLEOTIDE SEQUENCE [LARGE SCALE GENOMIC DNA]</scope>
    <source>
        <strain evidence="6 7">H1</strain>
    </source>
</reference>
<dbReference type="CDD" id="cd00082">
    <property type="entry name" value="HisKA"/>
    <property type="match status" value="1"/>
</dbReference>
<feature type="transmembrane region" description="Helical" evidence="4">
    <location>
        <begin position="57"/>
        <end position="76"/>
    </location>
</feature>
<evidence type="ECO:0000256" key="2">
    <source>
        <dbReference type="ARBA" id="ARBA00012438"/>
    </source>
</evidence>
<dbReference type="Gene3D" id="1.10.287.130">
    <property type="match status" value="1"/>
</dbReference>
<evidence type="ECO:0000256" key="3">
    <source>
        <dbReference type="ARBA" id="ARBA00022553"/>
    </source>
</evidence>
<keyword evidence="4" id="KW-0812">Transmembrane</keyword>
<evidence type="ECO:0000256" key="1">
    <source>
        <dbReference type="ARBA" id="ARBA00000085"/>
    </source>
</evidence>
<comment type="catalytic activity">
    <reaction evidence="1">
        <text>ATP + protein L-histidine = ADP + protein N-phospho-L-histidine.</text>
        <dbReference type="EC" id="2.7.13.3"/>
    </reaction>
</comment>
<dbReference type="InterPro" id="IPR000014">
    <property type="entry name" value="PAS"/>
</dbReference>
<dbReference type="RefSeq" id="WP_076878748.1">
    <property type="nucleotide sequence ID" value="NZ_MLCN01000029.1"/>
</dbReference>
<keyword evidence="7" id="KW-1185">Reference proteome</keyword>
<dbReference type="GO" id="GO:0000155">
    <property type="term" value="F:phosphorelay sensor kinase activity"/>
    <property type="evidence" value="ECO:0007669"/>
    <property type="project" value="InterPro"/>
</dbReference>
<dbReference type="SUPFAM" id="SSF47384">
    <property type="entry name" value="Homodimeric domain of signal transducing histidine kinase"/>
    <property type="match status" value="1"/>
</dbReference>